<evidence type="ECO:0000313" key="2">
    <source>
        <dbReference type="Proteomes" id="UP000290289"/>
    </source>
</evidence>
<protein>
    <submittedName>
        <fullName evidence="1">Uncharacterized protein</fullName>
    </submittedName>
</protein>
<gene>
    <name evidence="1" type="ORF">DVH24_021875</name>
</gene>
<sequence>MVEINKLAFPEDEEGSRVFRQLKAYCFELLASPKPQEALLCSLVSAPFSSPVSASCSPAILRVSLYMLACIVESVSHCSTVNGGFNIKVPSDPHPRKHSFITYACRTNLTSKKLGSEEKLVTHKVLKMPHKVSDSVAECCFSAWKNCSRILKKLTYGALLSPSDASEEFREGIFKCFGELLLNLLPCFDDSCACKQIFGVLMLLEYRDMKAPLSRT</sequence>
<evidence type="ECO:0000313" key="1">
    <source>
        <dbReference type="EMBL" id="RXH86602.1"/>
    </source>
</evidence>
<dbReference type="STRING" id="3750.A0A498IY34"/>
<dbReference type="EMBL" id="RDQH01000336">
    <property type="protein sequence ID" value="RXH86602.1"/>
    <property type="molecule type" value="Genomic_DNA"/>
</dbReference>
<accession>A0A498IY34</accession>
<comment type="caution">
    <text evidence="1">The sequence shown here is derived from an EMBL/GenBank/DDBJ whole genome shotgun (WGS) entry which is preliminary data.</text>
</comment>
<name>A0A498IY34_MALDO</name>
<keyword evidence="2" id="KW-1185">Reference proteome</keyword>
<dbReference type="AlphaFoldDB" id="A0A498IY34"/>
<organism evidence="1 2">
    <name type="scientific">Malus domestica</name>
    <name type="common">Apple</name>
    <name type="synonym">Pyrus malus</name>
    <dbReference type="NCBI Taxonomy" id="3750"/>
    <lineage>
        <taxon>Eukaryota</taxon>
        <taxon>Viridiplantae</taxon>
        <taxon>Streptophyta</taxon>
        <taxon>Embryophyta</taxon>
        <taxon>Tracheophyta</taxon>
        <taxon>Spermatophyta</taxon>
        <taxon>Magnoliopsida</taxon>
        <taxon>eudicotyledons</taxon>
        <taxon>Gunneridae</taxon>
        <taxon>Pentapetalae</taxon>
        <taxon>rosids</taxon>
        <taxon>fabids</taxon>
        <taxon>Rosales</taxon>
        <taxon>Rosaceae</taxon>
        <taxon>Amygdaloideae</taxon>
        <taxon>Maleae</taxon>
        <taxon>Malus</taxon>
    </lineage>
</organism>
<reference evidence="1 2" key="1">
    <citation type="submission" date="2018-10" db="EMBL/GenBank/DDBJ databases">
        <title>A high-quality apple genome assembly.</title>
        <authorList>
            <person name="Hu J."/>
        </authorList>
    </citation>
    <scope>NUCLEOTIDE SEQUENCE [LARGE SCALE GENOMIC DNA]</scope>
    <source>
        <strain evidence="2">cv. HFTH1</strain>
        <tissue evidence="1">Young leaf</tissue>
    </source>
</reference>
<dbReference type="Proteomes" id="UP000290289">
    <property type="component" value="Chromosome 10"/>
</dbReference>
<proteinExistence type="predicted"/>